<dbReference type="PANTHER" id="PTHR10224:SF9">
    <property type="entry name" value="GLUTAMINE AMIDOTRANSFERASE-LIKE CLASS 1 DOMAIN-CONTAINING PROTEIN 3, MITOCHONDRIAL-RELATED"/>
    <property type="match status" value="1"/>
</dbReference>
<keyword evidence="3" id="KW-0496">Mitochondrion</keyword>
<evidence type="ECO:0000256" key="1">
    <source>
        <dbReference type="ARBA" id="ARBA00004173"/>
    </source>
</evidence>
<dbReference type="NCBIfam" id="NF008747">
    <property type="entry name" value="PRK11780.1"/>
    <property type="match status" value="1"/>
</dbReference>
<evidence type="ECO:0000256" key="3">
    <source>
        <dbReference type="ARBA" id="ARBA00023128"/>
    </source>
</evidence>
<evidence type="ECO:0000256" key="2">
    <source>
        <dbReference type="ARBA" id="ARBA00022946"/>
    </source>
</evidence>
<reference evidence="5" key="1">
    <citation type="submission" date="2025-08" db="UniProtKB">
        <authorList>
            <consortium name="RefSeq"/>
        </authorList>
    </citation>
    <scope>IDENTIFICATION</scope>
    <source>
        <tissue evidence="5">Blood</tissue>
    </source>
</reference>
<comment type="subcellular location">
    <subcellularLocation>
        <location evidence="1">Mitochondrion</location>
    </subcellularLocation>
</comment>
<dbReference type="FunFam" id="3.40.50.880:FF:000035">
    <property type="entry name" value="ES1 protein homolog, mitochondrial isoform X1"/>
    <property type="match status" value="1"/>
</dbReference>
<dbReference type="PANTHER" id="PTHR10224">
    <property type="entry name" value="ES1 PROTEIN HOMOLOG, MITOCHONDRIAL"/>
    <property type="match status" value="1"/>
</dbReference>
<evidence type="ECO:0000313" key="4">
    <source>
        <dbReference type="Proteomes" id="UP001190640"/>
    </source>
</evidence>
<evidence type="ECO:0000313" key="5">
    <source>
        <dbReference type="RefSeq" id="XP_054830376.1"/>
    </source>
</evidence>
<sequence length="353" mass="37071">MSCSVPVSESGKAAQVTQQCATAMKSHKLPSKRERSRGLPACSRRCAGLPRAGLQAGPSCRLSPPASLAAFSFPFAVSSSSSLAAVMLAARLATCRQPFLSSPPGLLLRGIPAGHASFHSSAQQLRGAKVAVVLSGCGVYDGTEIHEASAILVHLSRGGASAQMYAPDIPQMHVIDHCKGQPTKGESRNVLTESARIARGKVTELTKLTAKDHDAVIFPGGFGAAKNLSTFAVDGKDCKVNGEVERVLKDFYKAGKPIGLCCISPVLAAKVLPGTEVTVGHEEEQGDKWPYAGTAAAIKAMGGKHHVKEVTDAHVDTKNKVVTTPAYMCETELHHIFDGIGTMVKNVLRLTGK</sequence>
<dbReference type="GeneID" id="129326237"/>
<keyword evidence="4" id="KW-1185">Reference proteome</keyword>
<protein>
    <submittedName>
        <fullName evidence="5">Glutamine amidotransferase-like class 1 domain-containing protein 3, mitochondrial</fullName>
    </submittedName>
</protein>
<dbReference type="SUPFAM" id="SSF52317">
    <property type="entry name" value="Class I glutamine amidotransferase-like"/>
    <property type="match status" value="1"/>
</dbReference>
<dbReference type="AlphaFoldDB" id="A0AA97J3N0"/>
<dbReference type="KEGG" id="emc:129326237"/>
<dbReference type="InterPro" id="IPR029062">
    <property type="entry name" value="Class_I_gatase-like"/>
</dbReference>
<dbReference type="GO" id="GO:0005739">
    <property type="term" value="C:mitochondrion"/>
    <property type="evidence" value="ECO:0007669"/>
    <property type="project" value="UniProtKB-SubCell"/>
</dbReference>
<dbReference type="CDD" id="cd03133">
    <property type="entry name" value="GATase1_ES1"/>
    <property type="match status" value="1"/>
</dbReference>
<dbReference type="CTD" id="8209"/>
<gene>
    <name evidence="5" type="primary">GATD3</name>
</gene>
<accession>A0AA97J3N0</accession>
<dbReference type="Proteomes" id="UP001190640">
    <property type="component" value="Chromosome 3"/>
</dbReference>
<keyword evidence="2" id="KW-0809">Transit peptide</keyword>
<organism evidence="4 5">
    <name type="scientific">Eublepharis macularius</name>
    <name type="common">Leopard gecko</name>
    <name type="synonym">Cyrtodactylus macularius</name>
    <dbReference type="NCBI Taxonomy" id="481883"/>
    <lineage>
        <taxon>Eukaryota</taxon>
        <taxon>Metazoa</taxon>
        <taxon>Chordata</taxon>
        <taxon>Craniata</taxon>
        <taxon>Vertebrata</taxon>
        <taxon>Euteleostomi</taxon>
        <taxon>Lepidosauria</taxon>
        <taxon>Squamata</taxon>
        <taxon>Bifurcata</taxon>
        <taxon>Gekkota</taxon>
        <taxon>Eublepharidae</taxon>
        <taxon>Eublepharinae</taxon>
        <taxon>Eublepharis</taxon>
    </lineage>
</organism>
<proteinExistence type="predicted"/>
<name>A0AA97J3N0_EUBMA</name>
<dbReference type="RefSeq" id="XP_054830376.1">
    <property type="nucleotide sequence ID" value="XM_054974401.1"/>
</dbReference>
<dbReference type="Gene3D" id="3.40.50.880">
    <property type="match status" value="1"/>
</dbReference>